<protein>
    <submittedName>
        <fullName evidence="2">Uncharacterized protein</fullName>
    </submittedName>
</protein>
<feature type="non-terminal residue" evidence="2">
    <location>
        <position position="1"/>
    </location>
</feature>
<dbReference type="AlphaFoldDB" id="A0A6J4PA36"/>
<accession>A0A6J4PA36</accession>
<evidence type="ECO:0000313" key="2">
    <source>
        <dbReference type="EMBL" id="CAA9405136.1"/>
    </source>
</evidence>
<name>A0A6J4PA36_9RHOB</name>
<feature type="region of interest" description="Disordered" evidence="1">
    <location>
        <begin position="1"/>
        <end position="52"/>
    </location>
</feature>
<dbReference type="EMBL" id="CADCUU010000174">
    <property type="protein sequence ID" value="CAA9405136.1"/>
    <property type="molecule type" value="Genomic_DNA"/>
</dbReference>
<gene>
    <name evidence="2" type="ORF">AVDCRST_MAG15-1261</name>
</gene>
<proteinExistence type="predicted"/>
<feature type="non-terminal residue" evidence="2">
    <location>
        <position position="52"/>
    </location>
</feature>
<sequence length="52" mass="5730">VCGNDGYQGEEQAASADRREPQARLRGGPQRGHPRPLQGPHRQAARQGERQV</sequence>
<organism evidence="2">
    <name type="scientific">uncultured Rubellimicrobium sp</name>
    <dbReference type="NCBI Taxonomy" id="543078"/>
    <lineage>
        <taxon>Bacteria</taxon>
        <taxon>Pseudomonadati</taxon>
        <taxon>Pseudomonadota</taxon>
        <taxon>Alphaproteobacteria</taxon>
        <taxon>Rhodobacterales</taxon>
        <taxon>Roseobacteraceae</taxon>
        <taxon>Rubellimicrobium</taxon>
        <taxon>environmental samples</taxon>
    </lineage>
</organism>
<evidence type="ECO:0000256" key="1">
    <source>
        <dbReference type="SAM" id="MobiDB-lite"/>
    </source>
</evidence>
<reference evidence="2" key="1">
    <citation type="submission" date="2020-02" db="EMBL/GenBank/DDBJ databases">
        <authorList>
            <person name="Meier V. D."/>
        </authorList>
    </citation>
    <scope>NUCLEOTIDE SEQUENCE</scope>
    <source>
        <strain evidence="2">AVDCRST_MAG15</strain>
    </source>
</reference>